<dbReference type="Proteomes" id="UP000243217">
    <property type="component" value="Unassembled WGS sequence"/>
</dbReference>
<dbReference type="InterPro" id="IPR036291">
    <property type="entry name" value="NAD(P)-bd_dom_sf"/>
</dbReference>
<dbReference type="EMBL" id="JNBS01000770">
    <property type="protein sequence ID" value="OQS03779.1"/>
    <property type="molecule type" value="Genomic_DNA"/>
</dbReference>
<evidence type="ECO:0000313" key="1">
    <source>
        <dbReference type="EMBL" id="OQS03779.1"/>
    </source>
</evidence>
<comment type="caution">
    <text evidence="1">The sequence shown here is derived from an EMBL/GenBank/DDBJ whole genome shotgun (WGS) entry which is preliminary data.</text>
</comment>
<organism evidence="1 2">
    <name type="scientific">Thraustotheca clavata</name>
    <dbReference type="NCBI Taxonomy" id="74557"/>
    <lineage>
        <taxon>Eukaryota</taxon>
        <taxon>Sar</taxon>
        <taxon>Stramenopiles</taxon>
        <taxon>Oomycota</taxon>
        <taxon>Saprolegniomycetes</taxon>
        <taxon>Saprolegniales</taxon>
        <taxon>Achlyaceae</taxon>
        <taxon>Thraustotheca</taxon>
    </lineage>
</organism>
<dbReference type="AlphaFoldDB" id="A0A1W0A0P7"/>
<dbReference type="OrthoDB" id="16464at2759"/>
<proteinExistence type="predicted"/>
<dbReference type="STRING" id="74557.A0A1W0A0P7"/>
<evidence type="ECO:0000313" key="2">
    <source>
        <dbReference type="Proteomes" id="UP000243217"/>
    </source>
</evidence>
<name>A0A1W0A0P7_9STRA</name>
<dbReference type="Gene3D" id="3.90.25.10">
    <property type="entry name" value="UDP-galactose 4-epimerase, domain 1"/>
    <property type="match status" value="1"/>
</dbReference>
<sequence>MLWGLMFYLKQLKFNIERYISTDEVYEKVPIGTQHLVSRQIQEDPKYNFQFTHNNIGPYQYPEKVIPLKSTTSYGLQCREYQYVQDHCEAIDLVLHCGVLGEIYSAGAGETLDNLSMTRAVLVAVQKSTSLIRIELVMIEDIQ</sequence>
<reference evidence="1 2" key="1">
    <citation type="journal article" date="2014" name="Genome Biol. Evol.">
        <title>The secreted proteins of Achlya hypogyna and Thraustotheca clavata identify the ancestral oomycete secretome and reveal gene acquisitions by horizontal gene transfer.</title>
        <authorList>
            <person name="Misner I."/>
            <person name="Blouin N."/>
            <person name="Leonard G."/>
            <person name="Richards T.A."/>
            <person name="Lane C.E."/>
        </authorList>
    </citation>
    <scope>NUCLEOTIDE SEQUENCE [LARGE SCALE GENOMIC DNA]</scope>
    <source>
        <strain evidence="1 2">ATCC 34112</strain>
    </source>
</reference>
<dbReference type="SUPFAM" id="SSF51735">
    <property type="entry name" value="NAD(P)-binding Rossmann-fold domains"/>
    <property type="match status" value="1"/>
</dbReference>
<gene>
    <name evidence="1" type="ORF">THRCLA_03931</name>
</gene>
<protein>
    <submittedName>
        <fullName evidence="1">dTDP-glucose 4,6-dehydratase</fullName>
    </submittedName>
</protein>
<dbReference type="Gene3D" id="3.40.50.720">
    <property type="entry name" value="NAD(P)-binding Rossmann-like Domain"/>
    <property type="match status" value="1"/>
</dbReference>
<keyword evidence="2" id="KW-1185">Reference proteome</keyword>
<accession>A0A1W0A0P7</accession>